<feature type="region of interest" description="Disordered" evidence="1">
    <location>
        <begin position="54"/>
        <end position="107"/>
    </location>
</feature>
<gene>
    <name evidence="2" type="ORF">SAMN05216360_102468</name>
</gene>
<evidence type="ECO:0000313" key="3">
    <source>
        <dbReference type="Proteomes" id="UP000198704"/>
    </source>
</evidence>
<name>A0A1G9UAE8_9HYPH</name>
<keyword evidence="3" id="KW-1185">Reference proteome</keyword>
<dbReference type="Proteomes" id="UP000198704">
    <property type="component" value="Unassembled WGS sequence"/>
</dbReference>
<evidence type="ECO:0000256" key="1">
    <source>
        <dbReference type="SAM" id="MobiDB-lite"/>
    </source>
</evidence>
<feature type="compositionally biased region" description="Basic and acidic residues" evidence="1">
    <location>
        <begin position="70"/>
        <end position="80"/>
    </location>
</feature>
<dbReference type="OrthoDB" id="8003894at2"/>
<dbReference type="STRING" id="582672.SAMN05216360_102468"/>
<protein>
    <submittedName>
        <fullName evidence="2">GcrA cell cycle regulator</fullName>
    </submittedName>
</protein>
<sequence>MPWLPAHRALVLEMWPTGCGTPVIRAALLDLGIEKSKSSIISIAFRAGLAFQGARHRKAPSQPKRIPMTPEERAEKERARAARRRERSAVAAGRPVPPPRPRVQPADVPVSLGVPIWEIRDGGCRFIADDPKAGGTCCGHQTVPGSSWCPGHRAICAAPAQRPVSVWVPGQRRVA</sequence>
<dbReference type="RefSeq" id="WP_091713795.1">
    <property type="nucleotide sequence ID" value="NZ_FNHS01000002.1"/>
</dbReference>
<dbReference type="AlphaFoldDB" id="A0A1G9UAE8"/>
<evidence type="ECO:0000313" key="2">
    <source>
        <dbReference type="EMBL" id="SDM56901.1"/>
    </source>
</evidence>
<dbReference type="EMBL" id="FNHS01000002">
    <property type="protein sequence ID" value="SDM56901.1"/>
    <property type="molecule type" value="Genomic_DNA"/>
</dbReference>
<reference evidence="3" key="1">
    <citation type="submission" date="2016-10" db="EMBL/GenBank/DDBJ databases">
        <authorList>
            <person name="Varghese N."/>
            <person name="Submissions S."/>
        </authorList>
    </citation>
    <scope>NUCLEOTIDE SEQUENCE [LARGE SCALE GENOMIC DNA]</scope>
    <source>
        <strain evidence="3">BL47</strain>
    </source>
</reference>
<proteinExistence type="predicted"/>
<accession>A0A1G9UAE8</accession>
<organism evidence="2 3">
    <name type="scientific">Methylobacterium phyllostachyos</name>
    <dbReference type="NCBI Taxonomy" id="582672"/>
    <lineage>
        <taxon>Bacteria</taxon>
        <taxon>Pseudomonadati</taxon>
        <taxon>Pseudomonadota</taxon>
        <taxon>Alphaproteobacteria</taxon>
        <taxon>Hyphomicrobiales</taxon>
        <taxon>Methylobacteriaceae</taxon>
        <taxon>Methylobacterium</taxon>
    </lineage>
</organism>